<dbReference type="Gene3D" id="1.10.10.10">
    <property type="entry name" value="Winged helix-like DNA-binding domain superfamily/Winged helix DNA-binding domain"/>
    <property type="match status" value="1"/>
</dbReference>
<dbReference type="PANTHER" id="PTHR30346">
    <property type="entry name" value="TRANSCRIPTIONAL DUAL REGULATOR HCAR-RELATED"/>
    <property type="match status" value="1"/>
</dbReference>
<comment type="similarity">
    <text evidence="1">Belongs to the LysR transcriptional regulatory family.</text>
</comment>
<dbReference type="RefSeq" id="WP_183717791.1">
    <property type="nucleotide sequence ID" value="NZ_JACHGO010000001.1"/>
</dbReference>
<organism evidence="6 7">
    <name type="scientific">Desulfovibrio intestinalis</name>
    <dbReference type="NCBI Taxonomy" id="58621"/>
    <lineage>
        <taxon>Bacteria</taxon>
        <taxon>Pseudomonadati</taxon>
        <taxon>Thermodesulfobacteriota</taxon>
        <taxon>Desulfovibrionia</taxon>
        <taxon>Desulfovibrionales</taxon>
        <taxon>Desulfovibrionaceae</taxon>
        <taxon>Desulfovibrio</taxon>
    </lineage>
</organism>
<evidence type="ECO:0000313" key="6">
    <source>
        <dbReference type="EMBL" id="MBB5142421.1"/>
    </source>
</evidence>
<keyword evidence="4" id="KW-0804">Transcription</keyword>
<evidence type="ECO:0000256" key="2">
    <source>
        <dbReference type="ARBA" id="ARBA00023015"/>
    </source>
</evidence>
<keyword evidence="3 6" id="KW-0238">DNA-binding</keyword>
<keyword evidence="2" id="KW-0805">Transcription regulation</keyword>
<dbReference type="AlphaFoldDB" id="A0A7W8BYQ8"/>
<name>A0A7W8BYQ8_9BACT</name>
<accession>A0A7W8BYQ8</accession>
<dbReference type="Gene3D" id="3.40.190.290">
    <property type="match status" value="1"/>
</dbReference>
<evidence type="ECO:0000256" key="4">
    <source>
        <dbReference type="ARBA" id="ARBA00023163"/>
    </source>
</evidence>
<evidence type="ECO:0000256" key="3">
    <source>
        <dbReference type="ARBA" id="ARBA00023125"/>
    </source>
</evidence>
<dbReference type="SUPFAM" id="SSF53850">
    <property type="entry name" value="Periplasmic binding protein-like II"/>
    <property type="match status" value="1"/>
</dbReference>
<evidence type="ECO:0000256" key="1">
    <source>
        <dbReference type="ARBA" id="ARBA00009437"/>
    </source>
</evidence>
<reference evidence="6 7" key="1">
    <citation type="submission" date="2020-08" db="EMBL/GenBank/DDBJ databases">
        <title>Genomic Encyclopedia of Type Strains, Phase IV (KMG-IV): sequencing the most valuable type-strain genomes for metagenomic binning, comparative biology and taxonomic classification.</title>
        <authorList>
            <person name="Goeker M."/>
        </authorList>
    </citation>
    <scope>NUCLEOTIDE SEQUENCE [LARGE SCALE GENOMIC DNA]</scope>
    <source>
        <strain evidence="6 7">DSM 11275</strain>
    </source>
</reference>
<dbReference type="InterPro" id="IPR000847">
    <property type="entry name" value="LysR_HTH_N"/>
</dbReference>
<dbReference type="PANTHER" id="PTHR30346:SF0">
    <property type="entry name" value="HCA OPERON TRANSCRIPTIONAL ACTIVATOR HCAR"/>
    <property type="match status" value="1"/>
</dbReference>
<dbReference type="EMBL" id="JACHGO010000001">
    <property type="protein sequence ID" value="MBB5142421.1"/>
    <property type="molecule type" value="Genomic_DNA"/>
</dbReference>
<dbReference type="InterPro" id="IPR036388">
    <property type="entry name" value="WH-like_DNA-bd_sf"/>
</dbReference>
<dbReference type="CDD" id="cd05466">
    <property type="entry name" value="PBP2_LTTR_substrate"/>
    <property type="match status" value="1"/>
</dbReference>
<dbReference type="Proteomes" id="UP000539075">
    <property type="component" value="Unassembled WGS sequence"/>
</dbReference>
<dbReference type="GO" id="GO:0003677">
    <property type="term" value="F:DNA binding"/>
    <property type="evidence" value="ECO:0007669"/>
    <property type="project" value="UniProtKB-KW"/>
</dbReference>
<evidence type="ECO:0000259" key="5">
    <source>
        <dbReference type="PROSITE" id="PS50931"/>
    </source>
</evidence>
<dbReference type="PRINTS" id="PR00039">
    <property type="entry name" value="HTHLYSR"/>
</dbReference>
<gene>
    <name evidence="6" type="ORF">HNQ38_000484</name>
</gene>
<dbReference type="GO" id="GO:0003700">
    <property type="term" value="F:DNA-binding transcription factor activity"/>
    <property type="evidence" value="ECO:0007669"/>
    <property type="project" value="InterPro"/>
</dbReference>
<dbReference type="Pfam" id="PF00126">
    <property type="entry name" value="HTH_1"/>
    <property type="match status" value="1"/>
</dbReference>
<dbReference type="PROSITE" id="PS50931">
    <property type="entry name" value="HTH_LYSR"/>
    <property type="match status" value="1"/>
</dbReference>
<proteinExistence type="inferred from homology"/>
<dbReference type="GO" id="GO:0032993">
    <property type="term" value="C:protein-DNA complex"/>
    <property type="evidence" value="ECO:0007669"/>
    <property type="project" value="TreeGrafter"/>
</dbReference>
<comment type="caution">
    <text evidence="6">The sequence shown here is derived from an EMBL/GenBank/DDBJ whole genome shotgun (WGS) entry which is preliminary data.</text>
</comment>
<keyword evidence="7" id="KW-1185">Reference proteome</keyword>
<dbReference type="SUPFAM" id="SSF46785">
    <property type="entry name" value="Winged helix' DNA-binding domain"/>
    <property type="match status" value="1"/>
</dbReference>
<feature type="domain" description="HTH lysR-type" evidence="5">
    <location>
        <begin position="1"/>
        <end position="58"/>
    </location>
</feature>
<evidence type="ECO:0000313" key="7">
    <source>
        <dbReference type="Proteomes" id="UP000539075"/>
    </source>
</evidence>
<sequence>MEFRQLECFVRTADFGSTCRAAESLHTSQSSVSKHITALERELEITLFVRTNRGVRLTPDGHELYDHARRILQNARMMQTMSGKKRHQKFRIACYASAMISRLFCDYYMTLPQGEYKGIFLEGTVEEIIDYVHNDITEIGIVFLPENKHKYFERLLAGKNLDFVEISRHDLCIYASEKSSLYNKSIVHFSELENIRFIQRVDGFFSVENNLGGYGQDLFADVQINKVITTNSDNQLIETILNTDLCNIGIRLINSNYRKYAIKDIPIAGCSGCLSLGYIRRNKSTMSPEVGSFLKRIVENLCAVQHGQRRGHKHNQHSFL</sequence>
<dbReference type="InterPro" id="IPR036390">
    <property type="entry name" value="WH_DNA-bd_sf"/>
</dbReference>
<dbReference type="FunFam" id="1.10.10.10:FF:000001">
    <property type="entry name" value="LysR family transcriptional regulator"/>
    <property type="match status" value="1"/>
</dbReference>
<protein>
    <submittedName>
        <fullName evidence="6">DNA-binding transcriptional LysR family regulator</fullName>
    </submittedName>
</protein>